<feature type="domain" description="Thioredoxin" evidence="3">
    <location>
        <begin position="1"/>
        <end position="132"/>
    </location>
</feature>
<dbReference type="Gene3D" id="3.40.30.10">
    <property type="entry name" value="Glutaredoxin"/>
    <property type="match status" value="1"/>
</dbReference>
<dbReference type="GO" id="GO:0003756">
    <property type="term" value="F:protein disulfide isomerase activity"/>
    <property type="evidence" value="ECO:0007669"/>
    <property type="project" value="TreeGrafter"/>
</dbReference>
<evidence type="ECO:0000256" key="1">
    <source>
        <dbReference type="ARBA" id="ARBA00006347"/>
    </source>
</evidence>
<comment type="similarity">
    <text evidence="1">Belongs to the protein disulfide isomerase family.</text>
</comment>
<gene>
    <name evidence="4" type="ORF">GSONMT00050282001</name>
</gene>
<name>A0A060Y7N5_ONCMY</name>
<dbReference type="PROSITE" id="PS51352">
    <property type="entry name" value="THIOREDOXIN_2"/>
    <property type="match status" value="1"/>
</dbReference>
<organism evidence="4 5">
    <name type="scientific">Oncorhynchus mykiss</name>
    <name type="common">Rainbow trout</name>
    <name type="synonym">Salmo gairdneri</name>
    <dbReference type="NCBI Taxonomy" id="8022"/>
    <lineage>
        <taxon>Eukaryota</taxon>
        <taxon>Metazoa</taxon>
        <taxon>Chordata</taxon>
        <taxon>Craniata</taxon>
        <taxon>Vertebrata</taxon>
        <taxon>Euteleostomi</taxon>
        <taxon>Actinopterygii</taxon>
        <taxon>Neopterygii</taxon>
        <taxon>Teleostei</taxon>
        <taxon>Protacanthopterygii</taxon>
        <taxon>Salmoniformes</taxon>
        <taxon>Salmonidae</taxon>
        <taxon>Salmoninae</taxon>
        <taxon>Oncorhynchus</taxon>
    </lineage>
</organism>
<dbReference type="Pfam" id="PF00085">
    <property type="entry name" value="Thioredoxin"/>
    <property type="match status" value="1"/>
</dbReference>
<reference evidence="4" key="1">
    <citation type="journal article" date="2014" name="Nat. Commun.">
        <title>The rainbow trout genome provides novel insights into evolution after whole-genome duplication in vertebrates.</title>
        <authorList>
            <person name="Berthelot C."/>
            <person name="Brunet F."/>
            <person name="Chalopin D."/>
            <person name="Juanchich A."/>
            <person name="Bernard M."/>
            <person name="Noel B."/>
            <person name="Bento P."/>
            <person name="Da Silva C."/>
            <person name="Labadie K."/>
            <person name="Alberti A."/>
            <person name="Aury J.M."/>
            <person name="Louis A."/>
            <person name="Dehais P."/>
            <person name="Bardou P."/>
            <person name="Montfort J."/>
            <person name="Klopp C."/>
            <person name="Cabau C."/>
            <person name="Gaspin C."/>
            <person name="Thorgaard G.H."/>
            <person name="Boussaha M."/>
            <person name="Quillet E."/>
            <person name="Guyomard R."/>
            <person name="Galiana D."/>
            <person name="Bobe J."/>
            <person name="Volff J.N."/>
            <person name="Genet C."/>
            <person name="Wincker P."/>
            <person name="Jaillon O."/>
            <person name="Roest Crollius H."/>
            <person name="Guiguen Y."/>
        </authorList>
    </citation>
    <scope>NUCLEOTIDE SEQUENCE [LARGE SCALE GENOMIC DNA]</scope>
</reference>
<protein>
    <recommendedName>
        <fullName evidence="3">Thioredoxin domain-containing protein</fullName>
    </recommendedName>
</protein>
<sequence length="160" mass="18340">MFNDAVPTAPHFVMFFAPWCGHCQRLQGTWNEMGDKYNNMESPPAYIVKVDCTQDVKFCSNVHGIRGYPTSNPGYITSGRDWESHRAAHNWPSVVQIWLGLKLFKPEQEAVKYQGPRDLQSLETWMLNTLQDEPVVSGRSYMHPIISSEMASPPRFLHLI</sequence>
<dbReference type="AlphaFoldDB" id="A0A060Y7N5"/>
<evidence type="ECO:0000259" key="3">
    <source>
        <dbReference type="PROSITE" id="PS51352"/>
    </source>
</evidence>
<dbReference type="EMBL" id="FR906797">
    <property type="protein sequence ID" value="CDQ85404.1"/>
    <property type="molecule type" value="Genomic_DNA"/>
</dbReference>
<dbReference type="InterPro" id="IPR013766">
    <property type="entry name" value="Thioredoxin_domain"/>
</dbReference>
<keyword evidence="2" id="KW-0732">Signal</keyword>
<dbReference type="GO" id="GO:0005783">
    <property type="term" value="C:endoplasmic reticulum"/>
    <property type="evidence" value="ECO:0007669"/>
    <property type="project" value="TreeGrafter"/>
</dbReference>
<dbReference type="GO" id="GO:0006457">
    <property type="term" value="P:protein folding"/>
    <property type="evidence" value="ECO:0007669"/>
    <property type="project" value="TreeGrafter"/>
</dbReference>
<dbReference type="SUPFAM" id="SSF52833">
    <property type="entry name" value="Thioredoxin-like"/>
    <property type="match status" value="1"/>
</dbReference>
<dbReference type="InterPro" id="IPR051063">
    <property type="entry name" value="PDI"/>
</dbReference>
<dbReference type="PaxDb" id="8022-A0A060Y7N5"/>
<proteinExistence type="inferred from homology"/>
<dbReference type="Proteomes" id="UP000193380">
    <property type="component" value="Unassembled WGS sequence"/>
</dbReference>
<dbReference type="PANTHER" id="PTHR45672">
    <property type="entry name" value="PROTEIN DISULFIDE-ISOMERASE C17H9.14C-RELATED"/>
    <property type="match status" value="1"/>
</dbReference>
<accession>A0A060Y7N5</accession>
<reference evidence="4" key="2">
    <citation type="submission" date="2014-03" db="EMBL/GenBank/DDBJ databases">
        <authorList>
            <person name="Genoscope - CEA"/>
        </authorList>
    </citation>
    <scope>NUCLEOTIDE SEQUENCE</scope>
</reference>
<dbReference type="PROSITE" id="PS00194">
    <property type="entry name" value="THIOREDOXIN_1"/>
    <property type="match status" value="1"/>
</dbReference>
<evidence type="ECO:0000256" key="2">
    <source>
        <dbReference type="ARBA" id="ARBA00022729"/>
    </source>
</evidence>
<dbReference type="STRING" id="8022.A0A060Y7N5"/>
<dbReference type="PANTHER" id="PTHR45672:SF3">
    <property type="entry name" value="THIOREDOXIN DOMAIN-CONTAINING PROTEIN 5"/>
    <property type="match status" value="1"/>
</dbReference>
<dbReference type="InterPro" id="IPR036249">
    <property type="entry name" value="Thioredoxin-like_sf"/>
</dbReference>
<dbReference type="InterPro" id="IPR017937">
    <property type="entry name" value="Thioredoxin_CS"/>
</dbReference>
<evidence type="ECO:0000313" key="5">
    <source>
        <dbReference type="Proteomes" id="UP000193380"/>
    </source>
</evidence>
<evidence type="ECO:0000313" key="4">
    <source>
        <dbReference type="EMBL" id="CDQ85404.1"/>
    </source>
</evidence>